<dbReference type="SUPFAM" id="SSF55874">
    <property type="entry name" value="ATPase domain of HSP90 chaperone/DNA topoisomerase II/histidine kinase"/>
    <property type="match status" value="1"/>
</dbReference>
<dbReference type="AlphaFoldDB" id="A0A502EN81"/>
<dbReference type="SMART" id="SM00448">
    <property type="entry name" value="REC"/>
    <property type="match status" value="1"/>
</dbReference>
<keyword evidence="5" id="KW-0597">Phosphoprotein</keyword>
<comment type="catalytic activity">
    <reaction evidence="1">
        <text>ATP + protein L-histidine = ADP + protein N-phospho-L-histidine.</text>
        <dbReference type="EC" id="2.7.13.3"/>
    </reaction>
</comment>
<evidence type="ECO:0000256" key="1">
    <source>
        <dbReference type="ARBA" id="ARBA00000085"/>
    </source>
</evidence>
<sequence>MSALLTGLREVLAHTLGAGVETVVAVTAGLPPLLADRGQLETVLVNLATNARDAMPGGGCLTFSASEQRIPDGPAKRLPPGAYLRLLVEDTGTGMDAATLARAMEPFFTTKAAGKGTGLGLAMARGFAEQSGGALTVSSEPGRGTEVALWLPVTDTATDGRAGVTAVSATEAVAGRILLVDDEDLVREVLTEQLADHGYGVVQAEGGATALALLDAGEEVDLLVSDLSMPGLDGVALIREAQRRRPGLPAILLTGYAGDAAALALDGAVRGSFSLLRKPVTAVQLTDRAAALLGAARPG</sequence>
<gene>
    <name evidence="8" type="ORF">EAH89_29880</name>
</gene>
<evidence type="ECO:0000256" key="5">
    <source>
        <dbReference type="PROSITE-ProRule" id="PRU00169"/>
    </source>
</evidence>
<dbReference type="OrthoDB" id="9796100at2"/>
<dbReference type="InterPro" id="IPR004358">
    <property type="entry name" value="Sig_transdc_His_kin-like_C"/>
</dbReference>
<reference evidence="8 9" key="1">
    <citation type="journal article" date="2019" name="Environ. Microbiol.">
        <title>Species interactions and distinct microbial communities in high Arctic permafrost affected cryosols are associated with the CH4 and CO2 gas fluxes.</title>
        <authorList>
            <person name="Altshuler I."/>
            <person name="Hamel J."/>
            <person name="Turney S."/>
            <person name="Magnuson E."/>
            <person name="Levesque R."/>
            <person name="Greer C."/>
            <person name="Whyte L.G."/>
        </authorList>
    </citation>
    <scope>NUCLEOTIDE SEQUENCE [LARGE SCALE GENOMIC DNA]</scope>
    <source>
        <strain evidence="8 9">S9.3B</strain>
    </source>
</reference>
<dbReference type="Gene3D" id="3.30.565.10">
    <property type="entry name" value="Histidine kinase-like ATPase, C-terminal domain"/>
    <property type="match status" value="1"/>
</dbReference>
<feature type="modified residue" description="4-aspartylphosphate" evidence="5">
    <location>
        <position position="226"/>
    </location>
</feature>
<dbReference type="PANTHER" id="PTHR43047:SF72">
    <property type="entry name" value="OSMOSENSING HISTIDINE PROTEIN KINASE SLN1"/>
    <property type="match status" value="1"/>
</dbReference>
<dbReference type="InterPro" id="IPR001789">
    <property type="entry name" value="Sig_transdc_resp-reg_receiver"/>
</dbReference>
<dbReference type="PROSITE" id="PS50109">
    <property type="entry name" value="HIS_KIN"/>
    <property type="match status" value="1"/>
</dbReference>
<dbReference type="PRINTS" id="PR00344">
    <property type="entry name" value="BCTRLSENSOR"/>
</dbReference>
<dbReference type="GO" id="GO:0000155">
    <property type="term" value="F:phosphorelay sensor kinase activity"/>
    <property type="evidence" value="ECO:0007669"/>
    <property type="project" value="TreeGrafter"/>
</dbReference>
<dbReference type="SUPFAM" id="SSF52172">
    <property type="entry name" value="CheY-like"/>
    <property type="match status" value="1"/>
</dbReference>
<dbReference type="InterPro" id="IPR005467">
    <property type="entry name" value="His_kinase_dom"/>
</dbReference>
<feature type="domain" description="Histidine kinase" evidence="6">
    <location>
        <begin position="1"/>
        <end position="155"/>
    </location>
</feature>
<evidence type="ECO:0000256" key="4">
    <source>
        <dbReference type="ARBA" id="ARBA00022777"/>
    </source>
</evidence>
<evidence type="ECO:0000256" key="3">
    <source>
        <dbReference type="ARBA" id="ARBA00022679"/>
    </source>
</evidence>
<dbReference type="EC" id="2.7.13.3" evidence="2"/>
<proteinExistence type="predicted"/>
<dbReference type="EMBL" id="RCZP01000085">
    <property type="protein sequence ID" value="TPG37721.1"/>
    <property type="molecule type" value="Genomic_DNA"/>
</dbReference>
<evidence type="ECO:0000259" key="7">
    <source>
        <dbReference type="PROSITE" id="PS50110"/>
    </source>
</evidence>
<dbReference type="SMART" id="SM00387">
    <property type="entry name" value="HATPase_c"/>
    <property type="match status" value="1"/>
</dbReference>
<feature type="domain" description="Response regulatory" evidence="7">
    <location>
        <begin position="176"/>
        <end position="293"/>
    </location>
</feature>
<dbReference type="InterPro" id="IPR003594">
    <property type="entry name" value="HATPase_dom"/>
</dbReference>
<dbReference type="GO" id="GO:0005886">
    <property type="term" value="C:plasma membrane"/>
    <property type="evidence" value="ECO:0007669"/>
    <property type="project" value="TreeGrafter"/>
</dbReference>
<dbReference type="GO" id="GO:0009927">
    <property type="term" value="F:histidine phosphotransfer kinase activity"/>
    <property type="evidence" value="ECO:0007669"/>
    <property type="project" value="TreeGrafter"/>
</dbReference>
<accession>A0A502EN81</accession>
<dbReference type="Pfam" id="PF00072">
    <property type="entry name" value="Response_reg"/>
    <property type="match status" value="1"/>
</dbReference>
<dbReference type="RefSeq" id="WP_140887737.1">
    <property type="nucleotide sequence ID" value="NZ_RCZP01000085.1"/>
</dbReference>
<evidence type="ECO:0000259" key="6">
    <source>
        <dbReference type="PROSITE" id="PS50109"/>
    </source>
</evidence>
<protein>
    <recommendedName>
        <fullName evidence="2">histidine kinase</fullName>
        <ecNumber evidence="2">2.7.13.3</ecNumber>
    </recommendedName>
</protein>
<dbReference type="Gene3D" id="3.40.50.2300">
    <property type="match status" value="1"/>
</dbReference>
<dbReference type="PANTHER" id="PTHR43047">
    <property type="entry name" value="TWO-COMPONENT HISTIDINE PROTEIN KINASE"/>
    <property type="match status" value="1"/>
</dbReference>
<evidence type="ECO:0000313" key="8">
    <source>
        <dbReference type="EMBL" id="TPG37721.1"/>
    </source>
</evidence>
<dbReference type="InterPro" id="IPR036890">
    <property type="entry name" value="HATPase_C_sf"/>
</dbReference>
<dbReference type="Proteomes" id="UP000317078">
    <property type="component" value="Unassembled WGS sequence"/>
</dbReference>
<dbReference type="PROSITE" id="PS50110">
    <property type="entry name" value="RESPONSE_REGULATORY"/>
    <property type="match status" value="1"/>
</dbReference>
<organism evidence="8 9">
    <name type="scientific">Muricoccus nepalensis</name>
    <dbReference type="NCBI Taxonomy" id="1854500"/>
    <lineage>
        <taxon>Bacteria</taxon>
        <taxon>Pseudomonadati</taxon>
        <taxon>Pseudomonadota</taxon>
        <taxon>Alphaproteobacteria</taxon>
        <taxon>Acetobacterales</taxon>
        <taxon>Roseomonadaceae</taxon>
        <taxon>Muricoccus</taxon>
    </lineage>
</organism>
<dbReference type="InterPro" id="IPR011006">
    <property type="entry name" value="CheY-like_superfamily"/>
</dbReference>
<keyword evidence="4" id="KW-0418">Kinase</keyword>
<comment type="caution">
    <text evidence="8">The sequence shown here is derived from an EMBL/GenBank/DDBJ whole genome shotgun (WGS) entry which is preliminary data.</text>
</comment>
<keyword evidence="9" id="KW-1185">Reference proteome</keyword>
<name>A0A502EN81_9PROT</name>
<dbReference type="Pfam" id="PF02518">
    <property type="entry name" value="HATPase_c"/>
    <property type="match status" value="1"/>
</dbReference>
<evidence type="ECO:0000313" key="9">
    <source>
        <dbReference type="Proteomes" id="UP000317078"/>
    </source>
</evidence>
<evidence type="ECO:0000256" key="2">
    <source>
        <dbReference type="ARBA" id="ARBA00012438"/>
    </source>
</evidence>
<keyword evidence="3" id="KW-0808">Transferase</keyword>